<keyword evidence="1" id="KW-0812">Transmembrane</keyword>
<feature type="transmembrane region" description="Helical" evidence="1">
    <location>
        <begin position="26"/>
        <end position="47"/>
    </location>
</feature>
<keyword evidence="1" id="KW-0472">Membrane</keyword>
<name>A0A1I2QQC3_9BACL</name>
<accession>A0A1I2QQC3</accession>
<dbReference type="RefSeq" id="WP_177199151.1">
    <property type="nucleotide sequence ID" value="NZ_FOOK01000025.1"/>
</dbReference>
<evidence type="ECO:0000256" key="1">
    <source>
        <dbReference type="SAM" id="Phobius"/>
    </source>
</evidence>
<protein>
    <submittedName>
        <fullName evidence="2">Uncharacterized protein</fullName>
    </submittedName>
</protein>
<dbReference type="STRING" id="201973.SAMN04488025_12531"/>
<dbReference type="AlphaFoldDB" id="A0A1I2QQC3"/>
<reference evidence="2 3" key="1">
    <citation type="submission" date="2016-10" db="EMBL/GenBank/DDBJ databases">
        <authorList>
            <person name="de Groot N.N."/>
        </authorList>
    </citation>
    <scope>NUCLEOTIDE SEQUENCE [LARGE SCALE GENOMIC DNA]</scope>
    <source>
        <strain evidence="2 3">DSM 44945</strain>
    </source>
</reference>
<dbReference type="EMBL" id="FOOK01000025">
    <property type="protein sequence ID" value="SFG30200.1"/>
    <property type="molecule type" value="Genomic_DNA"/>
</dbReference>
<keyword evidence="1" id="KW-1133">Transmembrane helix</keyword>
<evidence type="ECO:0000313" key="3">
    <source>
        <dbReference type="Proteomes" id="UP000198661"/>
    </source>
</evidence>
<dbReference type="Proteomes" id="UP000198661">
    <property type="component" value="Unassembled WGS sequence"/>
</dbReference>
<sequence>MARRQRRREKKFVDPMVAWRRDVRRIGMWTVISVAAAGGVAWVVHLLG</sequence>
<gene>
    <name evidence="2" type="ORF">SAMN04488025_12531</name>
</gene>
<keyword evidence="3" id="KW-1185">Reference proteome</keyword>
<evidence type="ECO:0000313" key="2">
    <source>
        <dbReference type="EMBL" id="SFG30200.1"/>
    </source>
</evidence>
<proteinExistence type="predicted"/>
<organism evidence="2 3">
    <name type="scientific">Planifilum fulgidum</name>
    <dbReference type="NCBI Taxonomy" id="201973"/>
    <lineage>
        <taxon>Bacteria</taxon>
        <taxon>Bacillati</taxon>
        <taxon>Bacillota</taxon>
        <taxon>Bacilli</taxon>
        <taxon>Bacillales</taxon>
        <taxon>Thermoactinomycetaceae</taxon>
        <taxon>Planifilum</taxon>
    </lineage>
</organism>